<evidence type="ECO:0000256" key="1">
    <source>
        <dbReference type="ARBA" id="ARBA00004884"/>
    </source>
</evidence>
<comment type="catalytic activity">
    <reaction evidence="12 13">
        <text>L-saccharopine + NAD(+) + H2O = L-lysine + 2-oxoglutarate + NADH + H(+)</text>
        <dbReference type="Rhea" id="RHEA:12440"/>
        <dbReference type="ChEBI" id="CHEBI:15377"/>
        <dbReference type="ChEBI" id="CHEBI:15378"/>
        <dbReference type="ChEBI" id="CHEBI:16810"/>
        <dbReference type="ChEBI" id="CHEBI:32551"/>
        <dbReference type="ChEBI" id="CHEBI:57540"/>
        <dbReference type="ChEBI" id="CHEBI:57945"/>
        <dbReference type="ChEBI" id="CHEBI:57951"/>
        <dbReference type="EC" id="1.5.1.7"/>
    </reaction>
</comment>
<feature type="domain" description="Alanine dehydrogenase/pyridine nucleotide transhydrogenase N-terminal" evidence="18">
    <location>
        <begin position="8"/>
        <end position="143"/>
    </location>
</feature>
<accession>A0A7D9CZF7</accession>
<dbReference type="PANTHER" id="PTHR11133:SF23">
    <property type="entry name" value="SACCHAROPINE DEHYDROGENASE [NAD(+), L-LYSINE-FORMING]"/>
    <property type="match status" value="1"/>
</dbReference>
<keyword evidence="6 13" id="KW-0028">Amino-acid biosynthesis</keyword>
<dbReference type="EMBL" id="CABFWN010000005">
    <property type="protein sequence ID" value="VUG19555.1"/>
    <property type="molecule type" value="Genomic_DNA"/>
</dbReference>
<dbReference type="GO" id="GO:0005737">
    <property type="term" value="C:cytoplasm"/>
    <property type="evidence" value="ECO:0007669"/>
    <property type="project" value="TreeGrafter"/>
</dbReference>
<dbReference type="Pfam" id="PF05222">
    <property type="entry name" value="AlaDh_PNT_N"/>
    <property type="match status" value="1"/>
</dbReference>
<evidence type="ECO:0000313" key="20">
    <source>
        <dbReference type="Proteomes" id="UP000478008"/>
    </source>
</evidence>
<dbReference type="UniPathway" id="UPA00033">
    <property type="reaction ID" value="UER00034"/>
</dbReference>
<dbReference type="InterPro" id="IPR027281">
    <property type="entry name" value="Lys1"/>
</dbReference>
<proteinExistence type="inferred from homology"/>
<evidence type="ECO:0000256" key="14">
    <source>
        <dbReference type="PIRSR" id="PIRSR018250-1"/>
    </source>
</evidence>
<keyword evidence="20" id="KW-1185">Reference proteome</keyword>
<evidence type="ECO:0000256" key="5">
    <source>
        <dbReference type="ARBA" id="ARBA00021221"/>
    </source>
</evidence>
<evidence type="ECO:0000256" key="4">
    <source>
        <dbReference type="ARBA" id="ARBA00012847"/>
    </source>
</evidence>
<protein>
    <recommendedName>
        <fullName evidence="5 13">Saccharopine dehydrogenase [NAD(+), L-lysine-forming]</fullName>
        <shortName evidence="13">SDH</shortName>
        <ecNumber evidence="4 13">1.5.1.7</ecNumber>
    </recommendedName>
    <alternativeName>
        <fullName evidence="11 13">Lysine--2-oxoglutarate reductase</fullName>
    </alternativeName>
</protein>
<evidence type="ECO:0000256" key="8">
    <source>
        <dbReference type="ARBA" id="ARBA00023027"/>
    </source>
</evidence>
<keyword evidence="10" id="KW-1015">Disulfide bond</keyword>
<evidence type="ECO:0000313" key="19">
    <source>
        <dbReference type="EMBL" id="VUG19555.1"/>
    </source>
</evidence>
<dbReference type="SMART" id="SM01002">
    <property type="entry name" value="AlaDh_PNT_C"/>
    <property type="match status" value="1"/>
</dbReference>
<keyword evidence="8 13" id="KW-0520">NAD</keyword>
<reference evidence="19 20" key="1">
    <citation type="submission" date="2019-07" db="EMBL/GenBank/DDBJ databases">
        <authorList>
            <person name="Friedrich A."/>
            <person name="Schacherer J."/>
        </authorList>
    </citation>
    <scope>NUCLEOTIDE SEQUENCE [LARGE SCALE GENOMIC DNA]</scope>
</reference>
<dbReference type="SMART" id="SM01003">
    <property type="entry name" value="AlaDh_PNT_N"/>
    <property type="match status" value="1"/>
</dbReference>
<feature type="active site" description="Proton acceptor" evidence="14">
    <location>
        <position position="79"/>
    </location>
</feature>
<dbReference type="SUPFAM" id="SSF51735">
    <property type="entry name" value="NAD(P)-binding Rossmann-fold domains"/>
    <property type="match status" value="1"/>
</dbReference>
<evidence type="ECO:0000259" key="18">
    <source>
        <dbReference type="SMART" id="SM01003"/>
    </source>
</evidence>
<dbReference type="InterPro" id="IPR007886">
    <property type="entry name" value="AlaDH/PNT_N"/>
</dbReference>
<dbReference type="CDD" id="cd12188">
    <property type="entry name" value="SDH"/>
    <property type="match status" value="1"/>
</dbReference>
<evidence type="ECO:0000256" key="7">
    <source>
        <dbReference type="ARBA" id="ARBA00023002"/>
    </source>
</evidence>
<dbReference type="SUPFAM" id="SSF52283">
    <property type="entry name" value="Formate/glycerate dehydrogenase catalytic domain-like"/>
    <property type="match status" value="1"/>
</dbReference>
<evidence type="ECO:0000256" key="15">
    <source>
        <dbReference type="PIRSR" id="PIRSR018250-3"/>
    </source>
</evidence>
<comment type="subunit">
    <text evidence="3">Monomer.</text>
</comment>
<feature type="binding site" evidence="15">
    <location>
        <position position="252"/>
    </location>
    <ligand>
        <name>NAD(+)</name>
        <dbReference type="ChEBI" id="CHEBI:57540"/>
    </ligand>
</feature>
<feature type="binding site" evidence="15">
    <location>
        <begin position="204"/>
        <end position="205"/>
    </location>
    <ligand>
        <name>NAD(+)</name>
        <dbReference type="ChEBI" id="CHEBI:57540"/>
    </ligand>
</feature>
<comment type="similarity">
    <text evidence="2 13">Belongs to the AlaDH/PNT family.</text>
</comment>
<evidence type="ECO:0000256" key="13">
    <source>
        <dbReference type="PIRNR" id="PIRNR018250"/>
    </source>
</evidence>
<evidence type="ECO:0000259" key="17">
    <source>
        <dbReference type="SMART" id="SM01002"/>
    </source>
</evidence>
<feature type="binding site" evidence="15">
    <location>
        <position position="232"/>
    </location>
    <ligand>
        <name>NAD(+)</name>
        <dbReference type="ChEBI" id="CHEBI:57540"/>
    </ligand>
</feature>
<dbReference type="FunFam" id="3.40.50.720:FF:000217">
    <property type="entry name" value="Saccharopine dehydrogenase [NAD(+), L-lysine-forming]"/>
    <property type="match status" value="1"/>
</dbReference>
<evidence type="ECO:0000256" key="11">
    <source>
        <dbReference type="ARBA" id="ARBA00033228"/>
    </source>
</evidence>
<feature type="domain" description="Alanine dehydrogenase/pyridine nucleotide transhydrogenase NAD(H)-binding" evidence="17">
    <location>
        <begin position="176"/>
        <end position="318"/>
    </location>
</feature>
<dbReference type="GO" id="GO:0019878">
    <property type="term" value="P:lysine biosynthetic process via aminoadipic acid"/>
    <property type="evidence" value="ECO:0007669"/>
    <property type="project" value="UniProtKB-UniPathway"/>
</dbReference>
<evidence type="ECO:0000256" key="6">
    <source>
        <dbReference type="ARBA" id="ARBA00022605"/>
    </source>
</evidence>
<organism evidence="19 20">
    <name type="scientific">Dekkera bruxellensis</name>
    <name type="common">Brettanomyces custersii</name>
    <dbReference type="NCBI Taxonomy" id="5007"/>
    <lineage>
        <taxon>Eukaryota</taxon>
        <taxon>Fungi</taxon>
        <taxon>Dikarya</taxon>
        <taxon>Ascomycota</taxon>
        <taxon>Saccharomycotina</taxon>
        <taxon>Pichiomycetes</taxon>
        <taxon>Pichiales</taxon>
        <taxon>Pichiaceae</taxon>
        <taxon>Brettanomyces</taxon>
    </lineage>
</organism>
<dbReference type="InterPro" id="IPR051168">
    <property type="entry name" value="AASS"/>
</dbReference>
<feature type="binding site" evidence="15">
    <location>
        <position position="228"/>
    </location>
    <ligand>
        <name>NAD(+)</name>
        <dbReference type="ChEBI" id="CHEBI:57540"/>
    </ligand>
</feature>
<comment type="pathway">
    <text evidence="1 13">Amino-acid biosynthesis; L-lysine biosynthesis via AAA pathway; L-lysine from L-alpha-aminoadipate (fungal route): step 3/3.</text>
</comment>
<evidence type="ECO:0000256" key="3">
    <source>
        <dbReference type="ARBA" id="ARBA00011245"/>
    </source>
</evidence>
<evidence type="ECO:0000256" key="10">
    <source>
        <dbReference type="ARBA" id="ARBA00023157"/>
    </source>
</evidence>
<dbReference type="Gene3D" id="3.40.50.720">
    <property type="entry name" value="NAD(P)-binding Rossmann-like Domain"/>
    <property type="match status" value="2"/>
</dbReference>
<dbReference type="AlphaFoldDB" id="A0A7D9CZF7"/>
<gene>
    <name evidence="19" type="primary">LYS1</name>
    <name evidence="19" type="ORF">DEBR0S5_05798G</name>
</gene>
<dbReference type="InterPro" id="IPR036291">
    <property type="entry name" value="NAD(P)-bd_dom_sf"/>
</dbReference>
<evidence type="ECO:0000256" key="2">
    <source>
        <dbReference type="ARBA" id="ARBA00005689"/>
    </source>
</evidence>
<feature type="binding site" evidence="15">
    <location>
        <position position="279"/>
    </location>
    <ligand>
        <name>NAD(+)</name>
        <dbReference type="ChEBI" id="CHEBI:57540"/>
    </ligand>
</feature>
<dbReference type="Proteomes" id="UP000478008">
    <property type="component" value="Unassembled WGS sequence"/>
</dbReference>
<dbReference type="EC" id="1.5.1.7" evidence="4 13"/>
<feature type="disulfide bond" evidence="16">
    <location>
        <begin position="206"/>
        <end position="250"/>
    </location>
</feature>
<name>A0A7D9CZF7_DEKBR</name>
<feature type="binding site" evidence="15">
    <location>
        <position position="131"/>
    </location>
    <ligand>
        <name>NAD(+)</name>
        <dbReference type="ChEBI" id="CHEBI:57540"/>
    </ligand>
</feature>
<feature type="active site" description="Proton donor" evidence="14">
    <location>
        <position position="97"/>
    </location>
</feature>
<keyword evidence="9 13" id="KW-0457">Lysine biosynthesis</keyword>
<dbReference type="PIRSF" id="PIRSF018250">
    <property type="entry name" value="Saccharopine_DH_Lys"/>
    <property type="match status" value="1"/>
</dbReference>
<sequence length="373" mass="41571">MTQKLNLHLRAETKPLEARAALTPTTVRKLLATGKFNIFVEKSKQSAFSTEEYKKAGAQIVETGSWVNAPKGTIVIGLKELPAESFPLKHEHIQFAHCYKNQEGWQKILERFPLGGGILYDLEFLQDGRGRRVAAFGFYAGFGGAAVGLEDWAFKQLYPESADLPALSPYKNEDMMVADVAGLLSQAVKAKGRYPKVLIIGALGRCGSGAVKMCRRAGLPEENILKWDMAETKKGGPFKEIVEADVFVNCIYLNKPIAPFVTLDMLNDENRNLRTIVDVSADTTNPYNPVPVYHTTTDFDKPTVTVPTKRGPKISVVSIDHLPSLLPREASEFFSHDLLPYLKQLPERSHAPVWVRAKKIFQHHVSRLNKSKL</sequence>
<feature type="binding site" evidence="15">
    <location>
        <begin position="319"/>
        <end position="322"/>
    </location>
    <ligand>
        <name>NAD(+)</name>
        <dbReference type="ChEBI" id="CHEBI:57540"/>
    </ligand>
</feature>
<dbReference type="InterPro" id="IPR007698">
    <property type="entry name" value="AlaDH/PNT_NAD(H)-bd"/>
</dbReference>
<evidence type="ECO:0000256" key="9">
    <source>
        <dbReference type="ARBA" id="ARBA00023154"/>
    </source>
</evidence>
<dbReference type="PANTHER" id="PTHR11133">
    <property type="entry name" value="SACCHAROPINE DEHYDROGENASE"/>
    <property type="match status" value="1"/>
</dbReference>
<evidence type="ECO:0000256" key="12">
    <source>
        <dbReference type="ARBA" id="ARBA00047860"/>
    </source>
</evidence>
<evidence type="ECO:0000256" key="16">
    <source>
        <dbReference type="PIRSR" id="PIRSR018250-4"/>
    </source>
</evidence>
<dbReference type="GO" id="GO:0004754">
    <property type="term" value="F:saccharopine dehydrogenase (NAD+, L-lysine-forming) activity"/>
    <property type="evidence" value="ECO:0007669"/>
    <property type="project" value="UniProtKB-EC"/>
</dbReference>
<keyword evidence="7 13" id="KW-0560">Oxidoreductase</keyword>